<protein>
    <submittedName>
        <fullName evidence="6">LysR family transcriptional regulator</fullName>
    </submittedName>
</protein>
<reference evidence="6 7" key="1">
    <citation type="submission" date="2021-01" db="EMBL/GenBank/DDBJ databases">
        <title>Belnapia mucosa sp. nov. and Belnapia arida sp. nov., isolated from the Tabernas Desert (Almeria, Spain).</title>
        <authorList>
            <person name="Molina-Menor E."/>
            <person name="Vidal-Verdu A."/>
            <person name="Calonge A."/>
            <person name="Satari L."/>
            <person name="Pereto Magraner J."/>
            <person name="Porcar Miralles M."/>
        </authorList>
    </citation>
    <scope>NUCLEOTIDE SEQUENCE [LARGE SCALE GENOMIC DNA]</scope>
    <source>
        <strain evidence="6 7">T6</strain>
    </source>
</reference>
<dbReference type="PROSITE" id="PS50931">
    <property type="entry name" value="HTH_LYSR"/>
    <property type="match status" value="1"/>
</dbReference>
<proteinExistence type="inferred from homology"/>
<dbReference type="EMBL" id="JAEUXJ010000005">
    <property type="protein sequence ID" value="MBL6456550.1"/>
    <property type="molecule type" value="Genomic_DNA"/>
</dbReference>
<gene>
    <name evidence="6" type="ORF">JMJ55_14545</name>
</gene>
<evidence type="ECO:0000259" key="5">
    <source>
        <dbReference type="PROSITE" id="PS50931"/>
    </source>
</evidence>
<evidence type="ECO:0000313" key="7">
    <source>
        <dbReference type="Proteomes" id="UP000606490"/>
    </source>
</evidence>
<dbReference type="Proteomes" id="UP000606490">
    <property type="component" value="Unassembled WGS sequence"/>
</dbReference>
<keyword evidence="7" id="KW-1185">Reference proteome</keyword>
<dbReference type="PANTHER" id="PTHR30427:SF1">
    <property type="entry name" value="TRANSCRIPTIONAL ACTIVATOR PROTEIN LYSR"/>
    <property type="match status" value="1"/>
</dbReference>
<dbReference type="Gene3D" id="1.10.10.10">
    <property type="entry name" value="Winged helix-like DNA-binding domain superfamily/Winged helix DNA-binding domain"/>
    <property type="match status" value="1"/>
</dbReference>
<sequence length="306" mass="33041">MELKQIEVFRAIARHGGFSRAARALGIGQPSLTRSIARLEASLGFALFLRGQGAARLTPEGAAFLREVDRAFIGLDRLRIAAEDIRNFGSGRLRVACLTALSSGLLPRTLRRFLREFPEATVSLQVRPSSTIYEWVATQRCDIGIAAPRTGFAAVEEEVLLALPGVLVVPRGHRLARLRRPAGPADLAGEDFLASALEDGARHATDDAFGAAGLVPRMRLETQYGATLCAMVAAGLGVAVVNPVVAEDHAVLPLVTKPFAPEVLFTSRLLRPRGSMRDRLAEAFATLLREEARETAGRLCPGRHPR</sequence>
<dbReference type="RefSeq" id="WP_202826282.1">
    <property type="nucleotide sequence ID" value="NZ_JAEUXJ010000005.1"/>
</dbReference>
<dbReference type="Pfam" id="PF03466">
    <property type="entry name" value="LysR_substrate"/>
    <property type="match status" value="1"/>
</dbReference>
<evidence type="ECO:0000256" key="2">
    <source>
        <dbReference type="ARBA" id="ARBA00023015"/>
    </source>
</evidence>
<name>A0ABS1V4E4_9PROT</name>
<keyword evidence="4" id="KW-0804">Transcription</keyword>
<dbReference type="Pfam" id="PF00126">
    <property type="entry name" value="HTH_1"/>
    <property type="match status" value="1"/>
</dbReference>
<evidence type="ECO:0000256" key="1">
    <source>
        <dbReference type="ARBA" id="ARBA00009437"/>
    </source>
</evidence>
<evidence type="ECO:0000313" key="6">
    <source>
        <dbReference type="EMBL" id="MBL6456550.1"/>
    </source>
</evidence>
<dbReference type="InterPro" id="IPR036388">
    <property type="entry name" value="WH-like_DNA-bd_sf"/>
</dbReference>
<dbReference type="InterPro" id="IPR005119">
    <property type="entry name" value="LysR_subst-bd"/>
</dbReference>
<comment type="caution">
    <text evidence="6">The sequence shown here is derived from an EMBL/GenBank/DDBJ whole genome shotgun (WGS) entry which is preliminary data.</text>
</comment>
<keyword evidence="3" id="KW-0238">DNA-binding</keyword>
<comment type="similarity">
    <text evidence="1">Belongs to the LysR transcriptional regulatory family.</text>
</comment>
<dbReference type="Gene3D" id="3.40.190.290">
    <property type="match status" value="1"/>
</dbReference>
<dbReference type="SUPFAM" id="SSF46785">
    <property type="entry name" value="Winged helix' DNA-binding domain"/>
    <property type="match status" value="1"/>
</dbReference>
<keyword evidence="2" id="KW-0805">Transcription regulation</keyword>
<dbReference type="InterPro" id="IPR036390">
    <property type="entry name" value="WH_DNA-bd_sf"/>
</dbReference>
<organism evidence="6 7">
    <name type="scientific">Belnapia mucosa</name>
    <dbReference type="NCBI Taxonomy" id="2804532"/>
    <lineage>
        <taxon>Bacteria</taxon>
        <taxon>Pseudomonadati</taxon>
        <taxon>Pseudomonadota</taxon>
        <taxon>Alphaproteobacteria</taxon>
        <taxon>Acetobacterales</taxon>
        <taxon>Roseomonadaceae</taxon>
        <taxon>Belnapia</taxon>
    </lineage>
</organism>
<dbReference type="PANTHER" id="PTHR30427">
    <property type="entry name" value="TRANSCRIPTIONAL ACTIVATOR PROTEIN LYSR"/>
    <property type="match status" value="1"/>
</dbReference>
<evidence type="ECO:0000256" key="3">
    <source>
        <dbReference type="ARBA" id="ARBA00023125"/>
    </source>
</evidence>
<evidence type="ECO:0000256" key="4">
    <source>
        <dbReference type="ARBA" id="ARBA00023163"/>
    </source>
</evidence>
<dbReference type="PRINTS" id="PR00039">
    <property type="entry name" value="HTHLYSR"/>
</dbReference>
<dbReference type="InterPro" id="IPR000847">
    <property type="entry name" value="LysR_HTH_N"/>
</dbReference>
<dbReference type="SUPFAM" id="SSF53850">
    <property type="entry name" value="Periplasmic binding protein-like II"/>
    <property type="match status" value="1"/>
</dbReference>
<accession>A0ABS1V4E4</accession>
<feature type="domain" description="HTH lysR-type" evidence="5">
    <location>
        <begin position="1"/>
        <end position="58"/>
    </location>
</feature>